<accession>A0ABP6L011</accession>
<keyword evidence="2" id="KW-1185">Reference proteome</keyword>
<comment type="caution">
    <text evidence="1">The sequence shown here is derived from an EMBL/GenBank/DDBJ whole genome shotgun (WGS) entry which is preliminary data.</text>
</comment>
<dbReference type="Proteomes" id="UP001501532">
    <property type="component" value="Unassembled WGS sequence"/>
</dbReference>
<sequence length="48" mass="5534">MGCFYEHIVVAKHIALDHRDQVPDLTGADCSQRVIWRGPYIKGPPMRR</sequence>
<name>A0ABP6L011_9ACTN</name>
<reference evidence="2" key="1">
    <citation type="journal article" date="2019" name="Int. J. Syst. Evol. Microbiol.">
        <title>The Global Catalogue of Microorganisms (GCM) 10K type strain sequencing project: providing services to taxonomists for standard genome sequencing and annotation.</title>
        <authorList>
            <consortium name="The Broad Institute Genomics Platform"/>
            <consortium name="The Broad Institute Genome Sequencing Center for Infectious Disease"/>
            <person name="Wu L."/>
            <person name="Ma J."/>
        </authorList>
    </citation>
    <scope>NUCLEOTIDE SEQUENCE [LARGE SCALE GENOMIC DNA]</scope>
    <source>
        <strain evidence="2">JCM 9091</strain>
    </source>
</reference>
<evidence type="ECO:0000313" key="1">
    <source>
        <dbReference type="EMBL" id="GAA3028257.1"/>
    </source>
</evidence>
<gene>
    <name evidence="1" type="ORF">GCM10010448_07820</name>
</gene>
<proteinExistence type="predicted"/>
<evidence type="ECO:0000313" key="2">
    <source>
        <dbReference type="Proteomes" id="UP001501532"/>
    </source>
</evidence>
<dbReference type="EMBL" id="BAAAUF010000006">
    <property type="protein sequence ID" value="GAA3028257.1"/>
    <property type="molecule type" value="Genomic_DNA"/>
</dbReference>
<protein>
    <submittedName>
        <fullName evidence="1">Uncharacterized protein</fullName>
    </submittedName>
</protein>
<organism evidence="1 2">
    <name type="scientific">Streptomyces glomeratus</name>
    <dbReference type="NCBI Taxonomy" id="284452"/>
    <lineage>
        <taxon>Bacteria</taxon>
        <taxon>Bacillati</taxon>
        <taxon>Actinomycetota</taxon>
        <taxon>Actinomycetes</taxon>
        <taxon>Kitasatosporales</taxon>
        <taxon>Streptomycetaceae</taxon>
        <taxon>Streptomyces</taxon>
    </lineage>
</organism>